<dbReference type="Gene3D" id="3.90.470.20">
    <property type="entry name" value="4'-phosphopantetheinyl transferase domain"/>
    <property type="match status" value="2"/>
</dbReference>
<evidence type="ECO:0000313" key="5">
    <source>
        <dbReference type="EMBL" id="CAA9575728.1"/>
    </source>
</evidence>
<feature type="domain" description="4'-phosphopantetheinyl transferase" evidence="3">
    <location>
        <begin position="135"/>
        <end position="227"/>
    </location>
</feature>
<dbReference type="Pfam" id="PF22624">
    <property type="entry name" value="AASDHPPT_N"/>
    <property type="match status" value="1"/>
</dbReference>
<evidence type="ECO:0000256" key="2">
    <source>
        <dbReference type="ARBA" id="ARBA00022679"/>
    </source>
</evidence>
<accession>A0A6J4VD41</accession>
<dbReference type="InterPro" id="IPR037143">
    <property type="entry name" value="4-PPantetheinyl_Trfase_dom_sf"/>
</dbReference>
<organism evidence="5">
    <name type="scientific">uncultured Thermomicrobiales bacterium</name>
    <dbReference type="NCBI Taxonomy" id="1645740"/>
    <lineage>
        <taxon>Bacteria</taxon>
        <taxon>Pseudomonadati</taxon>
        <taxon>Thermomicrobiota</taxon>
        <taxon>Thermomicrobia</taxon>
        <taxon>Thermomicrobiales</taxon>
        <taxon>environmental samples</taxon>
    </lineage>
</organism>
<dbReference type="PANTHER" id="PTHR12215:SF10">
    <property type="entry name" value="L-AMINOADIPATE-SEMIALDEHYDE DEHYDROGENASE-PHOSPHOPANTETHEINYL TRANSFERASE"/>
    <property type="match status" value="1"/>
</dbReference>
<dbReference type="SUPFAM" id="SSF56214">
    <property type="entry name" value="4'-phosphopantetheinyl transferase"/>
    <property type="match status" value="2"/>
</dbReference>
<sequence>MVGGLPCREMVVRLGCWATAMASTGGASDTVHLWGASLRVSPGTLASLDAVLSGDERQRADRFRFARDRDRFVAGRGLLRTILGGCLGLRPADLRFAYGSFGKPELADAAGVSLRFNIAHAGDRALYAVAWGREVGVDLEPIRADLEIAELAELVLTPDERDLIDSLPPERRTECFAALWTRKEALAKATGLGLGLPFDRLDVGGVDDPATWIVYGDRFPDGRRWSLRSLDVGAGFAAALVVEGDGVGVSWRTWTVAADCRVRDGCDGV</sequence>
<dbReference type="GO" id="GO:0008897">
    <property type="term" value="F:holo-[acyl-carrier-protein] synthase activity"/>
    <property type="evidence" value="ECO:0007669"/>
    <property type="project" value="InterPro"/>
</dbReference>
<name>A0A6J4VD41_9BACT</name>
<dbReference type="GO" id="GO:0019878">
    <property type="term" value="P:lysine biosynthetic process via aminoadipic acid"/>
    <property type="evidence" value="ECO:0007669"/>
    <property type="project" value="TreeGrafter"/>
</dbReference>
<dbReference type="Pfam" id="PF01648">
    <property type="entry name" value="ACPS"/>
    <property type="match status" value="1"/>
</dbReference>
<dbReference type="EMBL" id="CADCWF010000300">
    <property type="protein sequence ID" value="CAA9575728.1"/>
    <property type="molecule type" value="Genomic_DNA"/>
</dbReference>
<dbReference type="GO" id="GO:0005829">
    <property type="term" value="C:cytosol"/>
    <property type="evidence" value="ECO:0007669"/>
    <property type="project" value="TreeGrafter"/>
</dbReference>
<dbReference type="GO" id="GO:0000287">
    <property type="term" value="F:magnesium ion binding"/>
    <property type="evidence" value="ECO:0007669"/>
    <property type="project" value="InterPro"/>
</dbReference>
<dbReference type="AlphaFoldDB" id="A0A6J4VD41"/>
<comment type="similarity">
    <text evidence="1">Belongs to the P-Pant transferase superfamily. Gsp/Sfp/HetI/AcpT family.</text>
</comment>
<keyword evidence="2" id="KW-0808">Transferase</keyword>
<protein>
    <submittedName>
        <fullName evidence="5">Uncharacterized protein</fullName>
    </submittedName>
</protein>
<gene>
    <name evidence="5" type="ORF">AVDCRST_MAG59-4147</name>
</gene>
<dbReference type="InterPro" id="IPR050559">
    <property type="entry name" value="P-Pant_transferase_sf"/>
</dbReference>
<reference evidence="5" key="1">
    <citation type="submission" date="2020-02" db="EMBL/GenBank/DDBJ databases">
        <authorList>
            <person name="Meier V. D."/>
        </authorList>
    </citation>
    <scope>NUCLEOTIDE SEQUENCE</scope>
    <source>
        <strain evidence="5">AVDCRST_MAG59</strain>
    </source>
</reference>
<feature type="domain" description="4'-phosphopantetheinyl transferase N-terminal" evidence="4">
    <location>
        <begin position="49"/>
        <end position="128"/>
    </location>
</feature>
<evidence type="ECO:0000256" key="1">
    <source>
        <dbReference type="ARBA" id="ARBA00010990"/>
    </source>
</evidence>
<evidence type="ECO:0000259" key="4">
    <source>
        <dbReference type="Pfam" id="PF22624"/>
    </source>
</evidence>
<proteinExistence type="inferred from homology"/>
<evidence type="ECO:0000259" key="3">
    <source>
        <dbReference type="Pfam" id="PF01648"/>
    </source>
</evidence>
<dbReference type="InterPro" id="IPR055066">
    <property type="entry name" value="AASDHPPT_N"/>
</dbReference>
<dbReference type="PANTHER" id="PTHR12215">
    <property type="entry name" value="PHOSPHOPANTETHEINE TRANSFERASE"/>
    <property type="match status" value="1"/>
</dbReference>
<dbReference type="InterPro" id="IPR008278">
    <property type="entry name" value="4-PPantetheinyl_Trfase_dom"/>
</dbReference>